<comment type="caution">
    <text evidence="1">The sequence shown here is derived from an EMBL/GenBank/DDBJ whole genome shotgun (WGS) entry which is preliminary data.</text>
</comment>
<organism evidence="1 2">
    <name type="scientific">Cryptolaemus montrouzieri</name>
    <dbReference type="NCBI Taxonomy" id="559131"/>
    <lineage>
        <taxon>Eukaryota</taxon>
        <taxon>Metazoa</taxon>
        <taxon>Ecdysozoa</taxon>
        <taxon>Arthropoda</taxon>
        <taxon>Hexapoda</taxon>
        <taxon>Insecta</taxon>
        <taxon>Pterygota</taxon>
        <taxon>Neoptera</taxon>
        <taxon>Endopterygota</taxon>
        <taxon>Coleoptera</taxon>
        <taxon>Polyphaga</taxon>
        <taxon>Cucujiformia</taxon>
        <taxon>Coccinelloidea</taxon>
        <taxon>Coccinellidae</taxon>
        <taxon>Scymninae</taxon>
        <taxon>Scymnini</taxon>
        <taxon>Cryptolaemus</taxon>
    </lineage>
</organism>
<protein>
    <submittedName>
        <fullName evidence="1">Uncharacterized protein</fullName>
    </submittedName>
</protein>
<proteinExistence type="predicted"/>
<gene>
    <name evidence="1" type="ORF">HHI36_009030</name>
</gene>
<reference evidence="1 2" key="1">
    <citation type="journal article" date="2021" name="BMC Biol.">
        <title>Horizontally acquired antibacterial genes associated with adaptive radiation of ladybird beetles.</title>
        <authorList>
            <person name="Li H.S."/>
            <person name="Tang X.F."/>
            <person name="Huang Y.H."/>
            <person name="Xu Z.Y."/>
            <person name="Chen M.L."/>
            <person name="Du X.Y."/>
            <person name="Qiu B.Y."/>
            <person name="Chen P.T."/>
            <person name="Zhang W."/>
            <person name="Slipinski A."/>
            <person name="Escalona H.E."/>
            <person name="Waterhouse R.M."/>
            <person name="Zwick A."/>
            <person name="Pang H."/>
        </authorList>
    </citation>
    <scope>NUCLEOTIDE SEQUENCE [LARGE SCALE GENOMIC DNA]</scope>
    <source>
        <strain evidence="1">SYSU2018</strain>
    </source>
</reference>
<name>A0ABD2MUZ2_9CUCU</name>
<dbReference type="AlphaFoldDB" id="A0ABD2MUZ2"/>
<dbReference type="Proteomes" id="UP001516400">
    <property type="component" value="Unassembled WGS sequence"/>
</dbReference>
<sequence>MYMKENLITSVITNFIPSKDFYYNQESPYGRPILQAVKLVRVLCSRSKKLALEFIEKHSLIESISKYLQDEAFGVDVSGMKLQTECLHLWRTLLEYGLSLEQTSTLASILLKHLDYHFKHTSINSDTTYAREGHCAGVLILLGKLLVIKPSLISMFENLIRHSLSKWCQQFQRLEVFQCGKSQIISSLMFLAKVVYEYSKLSQFIDENFMNVIKSACFSHSIKNIQKCSMLLNNYEPQPFSANLKTLQCSAWYTADHVIPIMQTTSCLPFLNSLSEFLVNSGDYAIKLNFLKHQIIKEYIATLEKQEYHFLTSHWFTRIESQFILNILRMSVEVQKDIDTSVFYALAVKALCVFSSEHKKGVEFLFKKIIFCRSFYPSEALLKNLDLNEGTSLEVSFKNLDEIREVYSEILGIKMFFQTESIEDSFVLILE</sequence>
<accession>A0ABD2MUZ2</accession>
<evidence type="ECO:0000313" key="1">
    <source>
        <dbReference type="EMBL" id="KAL3269975.1"/>
    </source>
</evidence>
<keyword evidence="2" id="KW-1185">Reference proteome</keyword>
<dbReference type="InterPro" id="IPR039913">
    <property type="entry name" value="RPAP1/Rba50"/>
</dbReference>
<dbReference type="PANTHER" id="PTHR21483">
    <property type="entry name" value="RNA POLYMERASE II-ASSOCIATED PROTEIN 1"/>
    <property type="match status" value="1"/>
</dbReference>
<evidence type="ECO:0000313" key="2">
    <source>
        <dbReference type="Proteomes" id="UP001516400"/>
    </source>
</evidence>
<dbReference type="PANTHER" id="PTHR21483:SF18">
    <property type="entry name" value="RNA POLYMERASE II-ASSOCIATED PROTEIN 1"/>
    <property type="match status" value="1"/>
</dbReference>
<dbReference type="EMBL" id="JABFTP020000021">
    <property type="protein sequence ID" value="KAL3269975.1"/>
    <property type="molecule type" value="Genomic_DNA"/>
</dbReference>